<evidence type="ECO:0000313" key="4">
    <source>
        <dbReference type="Proteomes" id="UP000199496"/>
    </source>
</evidence>
<dbReference type="AlphaFoldDB" id="A0A1H9GK88"/>
<evidence type="ECO:0000259" key="2">
    <source>
        <dbReference type="PROSITE" id="PS50994"/>
    </source>
</evidence>
<dbReference type="GO" id="GO:0003676">
    <property type="term" value="F:nucleic acid binding"/>
    <property type="evidence" value="ECO:0007669"/>
    <property type="project" value="InterPro"/>
</dbReference>
<feature type="compositionally biased region" description="Basic and acidic residues" evidence="1">
    <location>
        <begin position="48"/>
        <end position="59"/>
    </location>
</feature>
<dbReference type="SUPFAM" id="SSF53098">
    <property type="entry name" value="Ribonuclease H-like"/>
    <property type="match status" value="1"/>
</dbReference>
<dbReference type="GO" id="GO:0015074">
    <property type="term" value="P:DNA integration"/>
    <property type="evidence" value="ECO:0007669"/>
    <property type="project" value="InterPro"/>
</dbReference>
<accession>A0A1H9GK88</accession>
<organism evidence="3 4">
    <name type="scientific">Ectothiorhodospira magna</name>
    <dbReference type="NCBI Taxonomy" id="867345"/>
    <lineage>
        <taxon>Bacteria</taxon>
        <taxon>Pseudomonadati</taxon>
        <taxon>Pseudomonadota</taxon>
        <taxon>Gammaproteobacteria</taxon>
        <taxon>Chromatiales</taxon>
        <taxon>Ectothiorhodospiraceae</taxon>
        <taxon>Ectothiorhodospira</taxon>
    </lineage>
</organism>
<keyword evidence="4" id="KW-1185">Reference proteome</keyword>
<dbReference type="InterPro" id="IPR001584">
    <property type="entry name" value="Integrase_cat-core"/>
</dbReference>
<dbReference type="Gene3D" id="3.30.420.10">
    <property type="entry name" value="Ribonuclease H-like superfamily/Ribonuclease H"/>
    <property type="match status" value="1"/>
</dbReference>
<dbReference type="Proteomes" id="UP000199496">
    <property type="component" value="Unassembled WGS sequence"/>
</dbReference>
<evidence type="ECO:0000313" key="3">
    <source>
        <dbReference type="EMBL" id="SEQ50516.1"/>
    </source>
</evidence>
<dbReference type="NCBIfam" id="NF033516">
    <property type="entry name" value="transpos_IS3"/>
    <property type="match status" value="1"/>
</dbReference>
<dbReference type="PANTHER" id="PTHR46889">
    <property type="entry name" value="TRANSPOSASE INSF FOR INSERTION SEQUENCE IS3B-RELATED"/>
    <property type="match status" value="1"/>
</dbReference>
<dbReference type="PANTHER" id="PTHR46889:SF4">
    <property type="entry name" value="TRANSPOSASE INSO FOR INSERTION SEQUENCE ELEMENT IS911B-RELATED"/>
    <property type="match status" value="1"/>
</dbReference>
<proteinExistence type="predicted"/>
<feature type="region of interest" description="Disordered" evidence="1">
    <location>
        <begin position="45"/>
        <end position="66"/>
    </location>
</feature>
<feature type="domain" description="Integrase catalytic" evidence="2">
    <location>
        <begin position="136"/>
        <end position="302"/>
    </location>
</feature>
<evidence type="ECO:0000256" key="1">
    <source>
        <dbReference type="SAM" id="MobiDB-lite"/>
    </source>
</evidence>
<feature type="region of interest" description="Disordered" evidence="1">
    <location>
        <begin position="119"/>
        <end position="138"/>
    </location>
</feature>
<dbReference type="InterPro" id="IPR050900">
    <property type="entry name" value="Transposase_IS3/IS150/IS904"/>
</dbReference>
<reference evidence="3 4" key="1">
    <citation type="submission" date="2016-10" db="EMBL/GenBank/DDBJ databases">
        <authorList>
            <person name="de Groot N.N."/>
        </authorList>
    </citation>
    <scope>NUCLEOTIDE SEQUENCE [LARGE SCALE GENOMIC DNA]</scope>
    <source>
        <strain evidence="3 4">B7-7</strain>
    </source>
</reference>
<dbReference type="STRING" id="867345.SAMN05421693_1393"/>
<feature type="compositionally biased region" description="Basic residues" evidence="1">
    <location>
        <begin position="119"/>
        <end position="130"/>
    </location>
</feature>
<gene>
    <name evidence="3" type="ORF">SAMN05421693_1393</name>
</gene>
<dbReference type="Pfam" id="PF00665">
    <property type="entry name" value="rve"/>
    <property type="match status" value="1"/>
</dbReference>
<sequence>MISTADRRKTVELIDQARAEGARLTPACEVAGICARTYQRWTGQENLGEDRRPFADRPRPANALSPEEEQAILDVCNRPEYASLPPDQILVRLLDEEDRYLASVSTIYRVLRRYGQVAHRGRAKAPRRSKPPTTHQAHAPNQLWAWDCTWLPGPARGTFYYLIMILDVFSRKVVGWEVFPSESADNAMQVIQRAVLAENIVQRPLVLHSDNGSPFKAATLLEKLRDMNIDPSFSRPRVSNDNAYAEALFRTCKYVPGYPAKGLESLEKAREWVHGFVRWYNHEHRHSAIRFVTPAERHRSEDKAILVRRHQQFQRARQLRPERWSGKTRNWSHVDTVTMNPERVAQDQPLKMAA</sequence>
<dbReference type="InterPro" id="IPR048020">
    <property type="entry name" value="Transpos_IS3"/>
</dbReference>
<dbReference type="InterPro" id="IPR012337">
    <property type="entry name" value="RNaseH-like_sf"/>
</dbReference>
<dbReference type="InterPro" id="IPR036397">
    <property type="entry name" value="RNaseH_sf"/>
</dbReference>
<protein>
    <submittedName>
        <fullName evidence="3">Transposase InsO and inactivated derivatives</fullName>
    </submittedName>
</protein>
<dbReference type="EMBL" id="FOFO01000039">
    <property type="protein sequence ID" value="SEQ50516.1"/>
    <property type="molecule type" value="Genomic_DNA"/>
</dbReference>
<dbReference type="PROSITE" id="PS50994">
    <property type="entry name" value="INTEGRASE"/>
    <property type="match status" value="1"/>
</dbReference>
<name>A0A1H9GK88_9GAMM</name>